<organism evidence="1 2">
    <name type="scientific">Sporosarcina siberiensis</name>
    <dbReference type="NCBI Taxonomy" id="1365606"/>
    <lineage>
        <taxon>Bacteria</taxon>
        <taxon>Bacillati</taxon>
        <taxon>Bacillota</taxon>
        <taxon>Bacilli</taxon>
        <taxon>Bacillales</taxon>
        <taxon>Caryophanaceae</taxon>
        <taxon>Sporosarcina</taxon>
    </lineage>
</organism>
<comment type="caution">
    <text evidence="1">The sequence shown here is derived from an EMBL/GenBank/DDBJ whole genome shotgun (WGS) entry which is preliminary data.</text>
</comment>
<evidence type="ECO:0000313" key="1">
    <source>
        <dbReference type="EMBL" id="MFD1927386.1"/>
    </source>
</evidence>
<dbReference type="EMBL" id="JBHUGI010000006">
    <property type="protein sequence ID" value="MFD1927386.1"/>
    <property type="molecule type" value="Genomic_DNA"/>
</dbReference>
<protein>
    <recommendedName>
        <fullName evidence="3">DUF4352 domain-containing protein</fullName>
    </recommendedName>
</protein>
<accession>A0ABW4SFI8</accession>
<gene>
    <name evidence="1" type="ORF">ACFSFY_04820</name>
</gene>
<evidence type="ECO:0000313" key="2">
    <source>
        <dbReference type="Proteomes" id="UP001597218"/>
    </source>
</evidence>
<evidence type="ECO:0008006" key="3">
    <source>
        <dbReference type="Google" id="ProtNLM"/>
    </source>
</evidence>
<keyword evidence="2" id="KW-1185">Reference proteome</keyword>
<name>A0ABW4SFI8_9BACL</name>
<proteinExistence type="predicted"/>
<reference evidence="2" key="1">
    <citation type="journal article" date="2019" name="Int. J. Syst. Evol. Microbiol.">
        <title>The Global Catalogue of Microorganisms (GCM) 10K type strain sequencing project: providing services to taxonomists for standard genome sequencing and annotation.</title>
        <authorList>
            <consortium name="The Broad Institute Genomics Platform"/>
            <consortium name="The Broad Institute Genome Sequencing Center for Infectious Disease"/>
            <person name="Wu L."/>
            <person name="Ma J."/>
        </authorList>
    </citation>
    <scope>NUCLEOTIDE SEQUENCE [LARGE SCALE GENOMIC DNA]</scope>
    <source>
        <strain evidence="2">CGMCC 4.7177</strain>
    </source>
</reference>
<dbReference type="Proteomes" id="UP001597218">
    <property type="component" value="Unassembled WGS sequence"/>
</dbReference>
<dbReference type="RefSeq" id="WP_381536032.1">
    <property type="nucleotide sequence ID" value="NZ_JBHUGI010000006.1"/>
</dbReference>
<sequence>MKKINVAIILILMVSAMVILVLGNPSDDSSPKNVVFDGKTDGFDSLKELENGTSIIIRGTKLEEKRTEISRSEIDDEVNGGYTESIFKIDKVYKNSESNEIVKSSENISISELAYYDKKTNTTYHVNGYEKMTVGGEYLLFLIPVDNGMFSTRGVTFGKIPLKSDETEVNKDSKVLSNNSDLLNNIFKEAKAKYNNK</sequence>